<evidence type="ECO:0000256" key="3">
    <source>
        <dbReference type="ARBA" id="ARBA00022741"/>
    </source>
</evidence>
<dbReference type="InterPro" id="IPR029055">
    <property type="entry name" value="Ntn_hydrolases_N"/>
</dbReference>
<dbReference type="AlphaFoldDB" id="A0A835Y8T4"/>
<proteinExistence type="predicted"/>
<dbReference type="Pfam" id="PF13537">
    <property type="entry name" value="GATase_7"/>
    <property type="match status" value="1"/>
</dbReference>
<dbReference type="EMBL" id="JAEHOE010000010">
    <property type="protein sequence ID" value="KAG2498392.1"/>
    <property type="molecule type" value="Genomic_DNA"/>
</dbReference>
<keyword evidence="9" id="KW-1185">Reference proteome</keyword>
<evidence type="ECO:0000256" key="1">
    <source>
        <dbReference type="ARBA" id="ARBA00005187"/>
    </source>
</evidence>
<evidence type="ECO:0000256" key="6">
    <source>
        <dbReference type="SAM" id="MobiDB-lite"/>
    </source>
</evidence>
<dbReference type="InterPro" id="IPR050795">
    <property type="entry name" value="Asn_Synthetase"/>
</dbReference>
<comment type="caution">
    <text evidence="8">The sequence shown here is derived from an EMBL/GenBank/DDBJ whole genome shotgun (WGS) entry which is preliminary data.</text>
</comment>
<organism evidence="8 9">
    <name type="scientific">Edaphochlamys debaryana</name>
    <dbReference type="NCBI Taxonomy" id="47281"/>
    <lineage>
        <taxon>Eukaryota</taxon>
        <taxon>Viridiplantae</taxon>
        <taxon>Chlorophyta</taxon>
        <taxon>core chlorophytes</taxon>
        <taxon>Chlorophyceae</taxon>
        <taxon>CS clade</taxon>
        <taxon>Chlamydomonadales</taxon>
        <taxon>Chlamydomonadales incertae sedis</taxon>
        <taxon>Edaphochlamys</taxon>
    </lineage>
</organism>
<evidence type="ECO:0000256" key="2">
    <source>
        <dbReference type="ARBA" id="ARBA00022598"/>
    </source>
</evidence>
<dbReference type="InterPro" id="IPR001962">
    <property type="entry name" value="Asn_synthase"/>
</dbReference>
<dbReference type="Gene3D" id="3.60.20.10">
    <property type="entry name" value="Glutamine Phosphoribosylpyrophosphate, subunit 1, domain 1"/>
    <property type="match status" value="1"/>
</dbReference>
<evidence type="ECO:0000259" key="7">
    <source>
        <dbReference type="PROSITE" id="PS51278"/>
    </source>
</evidence>
<dbReference type="Gene3D" id="3.40.50.620">
    <property type="entry name" value="HUPs"/>
    <property type="match status" value="1"/>
</dbReference>
<dbReference type="GO" id="GO:0005524">
    <property type="term" value="F:ATP binding"/>
    <property type="evidence" value="ECO:0007669"/>
    <property type="project" value="UniProtKB-KW"/>
</dbReference>
<dbReference type="SUPFAM" id="SSF56235">
    <property type="entry name" value="N-terminal nucleophile aminohydrolases (Ntn hydrolases)"/>
    <property type="match status" value="1"/>
</dbReference>
<gene>
    <name evidence="8" type="ORF">HYH03_003651</name>
</gene>
<dbReference type="GO" id="GO:0005829">
    <property type="term" value="C:cytosol"/>
    <property type="evidence" value="ECO:0007669"/>
    <property type="project" value="TreeGrafter"/>
</dbReference>
<accession>A0A835Y8T4</accession>
<dbReference type="PROSITE" id="PS51278">
    <property type="entry name" value="GATASE_TYPE_2"/>
    <property type="match status" value="1"/>
</dbReference>
<keyword evidence="4" id="KW-0067">ATP-binding</keyword>
<dbReference type="SUPFAM" id="SSF52402">
    <property type="entry name" value="Adenine nucleotide alpha hydrolases-like"/>
    <property type="match status" value="1"/>
</dbReference>
<dbReference type="Pfam" id="PF00733">
    <property type="entry name" value="Asn_synthase"/>
    <property type="match status" value="2"/>
</dbReference>
<dbReference type="Proteomes" id="UP000612055">
    <property type="component" value="Unassembled WGS sequence"/>
</dbReference>
<dbReference type="InterPro" id="IPR017932">
    <property type="entry name" value="GATase_2_dom"/>
</dbReference>
<protein>
    <recommendedName>
        <fullName evidence="5">Glutamine-dependent asparagine synthetase</fullName>
    </recommendedName>
</protein>
<reference evidence="8" key="1">
    <citation type="journal article" date="2020" name="bioRxiv">
        <title>Comparative genomics of Chlamydomonas.</title>
        <authorList>
            <person name="Craig R.J."/>
            <person name="Hasan A.R."/>
            <person name="Ness R.W."/>
            <person name="Keightley P.D."/>
        </authorList>
    </citation>
    <scope>NUCLEOTIDE SEQUENCE</scope>
    <source>
        <strain evidence="8">CCAP 11/70</strain>
    </source>
</reference>
<dbReference type="PANTHER" id="PTHR11772">
    <property type="entry name" value="ASPARAGINE SYNTHETASE"/>
    <property type="match status" value="1"/>
</dbReference>
<evidence type="ECO:0000313" key="8">
    <source>
        <dbReference type="EMBL" id="KAG2498392.1"/>
    </source>
</evidence>
<dbReference type="GO" id="GO:0006529">
    <property type="term" value="P:asparagine biosynthetic process"/>
    <property type="evidence" value="ECO:0007669"/>
    <property type="project" value="InterPro"/>
</dbReference>
<sequence length="708" mass="80095">MAPSDSGFTSFGGNQRKPWYDQLQSELDRRDKQCGLLGNKEVYHTPVDPFEKYNPKSKYMRRYEEEQRKKGADIKDPYQKFLSDNPFYKEPPRNIKFCKGAAIVRSGMDKAKRYYTDVRNKEQCASKMHGVWDPVSTHRRNKLQRGVCWTGQDDRECGILVSGDVVRNQVSSAQAEKNVHFMGTHRLAITNLDPVGNQPLEYAGHTLICNGQVYNYQQLAQQHTRVSGLRTDVDIILKALDRFETLADLCRALDGDFAFVLLDRDGGVRIARDPVGVRPLFYGLDERDRVTCAGSEAKALQRIPGVQTIKVFPPGHVFDERTGAFHSYTDVYGCSEAAAQPPCSEPVAQPPCSEPVAQSYAEAVARVRSLVRGAVEKRVGNSDRPVGFLCSGGIDSSIVLALACELLEDRSKVHVFSMEYGEGSSEDAFYASLLAREFGVSHTRVRFSFDDVRSCIYKVARQIESYDPNTIRASVPMYLLAKYIREHTDCTVILSGEGADELFMGYNLFLRSTDGQLANAESRRLIRNIHMFDGLRADRCFNAHGLEVRMPFLDRDLVREVLSMDASHKMPCNRIEKALLRDAFRHLPELGRTRILDRGKERFSDGCGYSYVPALLSHWTPTHVPHAGALETKEAYEAWVYQQWFDKTYPGLRHLVVRRELPAWCGKSQGTVQGILGMSDELKHRRGRARHARQDNGLDMHPLQAHVL</sequence>
<keyword evidence="2" id="KW-0436">Ligase</keyword>
<name>A0A835Y8T4_9CHLO</name>
<feature type="domain" description="Glutamine amidotransferase type-2" evidence="7">
    <location>
        <begin position="34"/>
        <end position="323"/>
    </location>
</feature>
<dbReference type="GO" id="GO:0004066">
    <property type="term" value="F:asparagine synthase (glutamine-hydrolyzing) activity"/>
    <property type="evidence" value="ECO:0007669"/>
    <property type="project" value="InterPro"/>
</dbReference>
<dbReference type="PANTHER" id="PTHR11772:SF23">
    <property type="entry name" value="ASPARAGINE SYNTHETASE [GLUTAMINE-HYDROLYZING]"/>
    <property type="match status" value="1"/>
</dbReference>
<keyword evidence="3" id="KW-0547">Nucleotide-binding</keyword>
<evidence type="ECO:0000256" key="5">
    <source>
        <dbReference type="ARBA" id="ARBA00030234"/>
    </source>
</evidence>
<dbReference type="CDD" id="cd01991">
    <property type="entry name" value="Asn_synthase_B_C"/>
    <property type="match status" value="1"/>
</dbReference>
<dbReference type="InterPro" id="IPR014729">
    <property type="entry name" value="Rossmann-like_a/b/a_fold"/>
</dbReference>
<feature type="compositionally biased region" description="Polar residues" evidence="6">
    <location>
        <begin position="1"/>
        <end position="13"/>
    </location>
</feature>
<feature type="region of interest" description="Disordered" evidence="6">
    <location>
        <begin position="1"/>
        <end position="21"/>
    </location>
</feature>
<comment type="pathway">
    <text evidence="1">Amino-acid biosynthesis; L-asparagine biosynthesis; L-asparagine from L-aspartate (L-Gln route): step 1/1.</text>
</comment>
<evidence type="ECO:0000313" key="9">
    <source>
        <dbReference type="Proteomes" id="UP000612055"/>
    </source>
</evidence>
<evidence type="ECO:0000256" key="4">
    <source>
        <dbReference type="ARBA" id="ARBA00022840"/>
    </source>
</evidence>
<dbReference type="OrthoDB" id="409189at2759"/>